<dbReference type="RefSeq" id="WP_012966573.1">
    <property type="nucleotide sequence ID" value="NC_013849.1"/>
</dbReference>
<reference evidence="10 11" key="2">
    <citation type="journal article" date="2011" name="Stand. Genomic Sci.">
        <title>Complete genome sequence of Ferroglobus placidus AEDII12DO.</title>
        <authorList>
            <person name="Anderson I."/>
            <person name="Risso C."/>
            <person name="Holmes D."/>
            <person name="Lucas S."/>
            <person name="Copeland A."/>
            <person name="Lapidus A."/>
            <person name="Cheng J.F."/>
            <person name="Bruce D."/>
            <person name="Goodwin L."/>
            <person name="Pitluck S."/>
            <person name="Saunders E."/>
            <person name="Brettin T."/>
            <person name="Detter J.C."/>
            <person name="Han C."/>
            <person name="Tapia R."/>
            <person name="Larimer F."/>
            <person name="Land M."/>
            <person name="Hauser L."/>
            <person name="Woyke T."/>
            <person name="Lovley D."/>
            <person name="Kyrpides N."/>
            <person name="Ivanova N."/>
        </authorList>
    </citation>
    <scope>NUCLEOTIDE SEQUENCE [LARGE SCALE GENOMIC DNA]</scope>
    <source>
        <strain evidence="11">DSM 10642 / AEDII12DO</strain>
    </source>
</reference>
<dbReference type="InterPro" id="IPR013984">
    <property type="entry name" value="Ald_Fedxn_OxRdtase_dom2"/>
</dbReference>
<sequence length="598" mass="65902">MEYTILRVDLSKDKIWEEKVGEKVIKKYLGGRGLGVKILYEETEAGIDPFGEENRLIFMTGYATGTAVPLSGRFHVITKSPLTGGIGDSNCGGQFGPMLRFAGYEGIVVQGIADNPVYLYIEDGHAELRDASHLWGKGTWSTEDTLREELGKDINIVSIGPAGENKVMMAAIINDKHRAAGRTGVGAVMGSKKLKAIVVRKGKRKPEVHDEAKLKEAVENVRRIVRESPVTGEALPTYGTAVLVNIINETGGFPTRNFKTGVFEKANEISGEKIAETYLVRKKACWGCIVACGRVTKVETPPYQVDGEGPEYETAWSLGAMCGISDLAAVIKAHNLCDDLGMDPISFGSTVACAMELYENGKIPEEKLGGLKLEWGNPQTVVELAWRTAFRDGFGDEIAMGAKRLAEKYGMPDLAMHVKGLELPAYDPRAYKGHGLGYATSNRGGCHLRAYMIAPEVLGIPEKLDPLTPEGKAQWVKIFQDLFCIVDSMVVCKFITFAVGAEELLSVTNPITGWDWNVDEFMKAGERIYNLERLYINREGFDGKDDTLPKRLLEEPMPEGAAKGHVVELDKMLEEFYRIRGWVNGKPTEEKLRELDIP</sequence>
<dbReference type="GO" id="GO:0009055">
    <property type="term" value="F:electron transfer activity"/>
    <property type="evidence" value="ECO:0007669"/>
    <property type="project" value="InterPro"/>
</dbReference>
<dbReference type="EMBL" id="CP001899">
    <property type="protein sequence ID" value="ADC66234.1"/>
    <property type="molecule type" value="Genomic_DNA"/>
</dbReference>
<dbReference type="AlphaFoldDB" id="D3S0H1"/>
<reference evidence="11" key="1">
    <citation type="submission" date="2010-02" db="EMBL/GenBank/DDBJ databases">
        <title>Complete sequence of Ferroglobus placidus DSM 10642.</title>
        <authorList>
            <consortium name="US DOE Joint Genome Institute"/>
            <person name="Lucas S."/>
            <person name="Copeland A."/>
            <person name="Lapidus A."/>
            <person name="Cheng J.-F."/>
            <person name="Bruce D."/>
            <person name="Goodwin L."/>
            <person name="Pitluck S."/>
            <person name="Saunders E."/>
            <person name="Brettin T."/>
            <person name="Detter J.C."/>
            <person name="Han C."/>
            <person name="Tapia R."/>
            <person name="Larimer F."/>
            <person name="Land M."/>
            <person name="Hauser L."/>
            <person name="Kyrpides N."/>
            <person name="Ivanova N."/>
            <person name="Holmes D."/>
            <person name="Lovley D."/>
            <person name="Kyrpides N."/>
            <person name="Anderson I.J."/>
            <person name="Woyke T."/>
        </authorList>
    </citation>
    <scope>NUCLEOTIDE SEQUENCE [LARGE SCALE GENOMIC DNA]</scope>
    <source>
        <strain evidence="11">DSM 10642 / AEDII12DO</strain>
    </source>
</reference>
<dbReference type="InterPro" id="IPR013983">
    <property type="entry name" value="Ald_Fedxn_OxRdtase_N"/>
</dbReference>
<dbReference type="HOGENOM" id="CLU_020364_1_0_2"/>
<dbReference type="InterPro" id="IPR036021">
    <property type="entry name" value="Tungsten_al_ferr_oxy-like_C"/>
</dbReference>
<dbReference type="PANTHER" id="PTHR30038">
    <property type="entry name" value="ALDEHYDE FERREDOXIN OXIDOREDUCTASE"/>
    <property type="match status" value="1"/>
</dbReference>
<gene>
    <name evidence="10" type="ordered locus">Ferp_2103</name>
</gene>
<comment type="similarity">
    <text evidence="2">Belongs to the AOR/FOR family.</text>
</comment>
<dbReference type="Pfam" id="PF02730">
    <property type="entry name" value="AFOR_N"/>
    <property type="match status" value="1"/>
</dbReference>
<comment type="cofactor">
    <cofactor evidence="8">
        <name>tungstopterin</name>
        <dbReference type="ChEBI" id="CHEBI:30402"/>
    </cofactor>
</comment>
<dbReference type="GO" id="GO:0046872">
    <property type="term" value="F:metal ion binding"/>
    <property type="evidence" value="ECO:0007669"/>
    <property type="project" value="UniProtKB-KW"/>
</dbReference>
<dbReference type="GO" id="GO:0051539">
    <property type="term" value="F:4 iron, 4 sulfur cluster binding"/>
    <property type="evidence" value="ECO:0007669"/>
    <property type="project" value="UniProtKB-KW"/>
</dbReference>
<evidence type="ECO:0000313" key="10">
    <source>
        <dbReference type="EMBL" id="ADC66234.1"/>
    </source>
</evidence>
<dbReference type="SMART" id="SM00790">
    <property type="entry name" value="AFOR_N"/>
    <property type="match status" value="1"/>
</dbReference>
<accession>D3S0H1</accession>
<dbReference type="OrthoDB" id="30771at2157"/>
<dbReference type="Gene3D" id="1.10.569.10">
    <property type="entry name" value="Aldehyde Ferredoxin Oxidoreductase Protein, subunit A, domain 2"/>
    <property type="match status" value="1"/>
</dbReference>
<dbReference type="InterPro" id="IPR051919">
    <property type="entry name" value="W-dependent_AOR"/>
</dbReference>
<evidence type="ECO:0000256" key="8">
    <source>
        <dbReference type="ARBA" id="ARBA00049934"/>
    </source>
</evidence>
<evidence type="ECO:0000256" key="5">
    <source>
        <dbReference type="ARBA" id="ARBA00023002"/>
    </source>
</evidence>
<evidence type="ECO:0000256" key="3">
    <source>
        <dbReference type="ARBA" id="ARBA00022485"/>
    </source>
</evidence>
<dbReference type="GeneID" id="8779639"/>
<evidence type="ECO:0000259" key="9">
    <source>
        <dbReference type="SMART" id="SM00790"/>
    </source>
</evidence>
<dbReference type="Pfam" id="PF01314">
    <property type="entry name" value="AFOR_C"/>
    <property type="match status" value="1"/>
</dbReference>
<proteinExistence type="inferred from homology"/>
<dbReference type="InterPro" id="IPR013985">
    <property type="entry name" value="Ald_Fedxn_OxRdtase_dom3"/>
</dbReference>
<evidence type="ECO:0000256" key="6">
    <source>
        <dbReference type="ARBA" id="ARBA00023004"/>
    </source>
</evidence>
<comment type="cofactor">
    <cofactor evidence="1">
        <name>[4Fe-4S] cluster</name>
        <dbReference type="ChEBI" id="CHEBI:49883"/>
    </cofactor>
</comment>
<protein>
    <submittedName>
        <fullName evidence="10">Aldehyde ferredoxin oxidoreductase</fullName>
        <ecNumber evidence="10">1.2.7.5</ecNumber>
    </submittedName>
</protein>
<keyword evidence="7" id="KW-0411">Iron-sulfur</keyword>
<dbReference type="SUPFAM" id="SSF56228">
    <property type="entry name" value="Aldehyde ferredoxin oxidoreductase, N-terminal domain"/>
    <property type="match status" value="1"/>
</dbReference>
<evidence type="ECO:0000256" key="1">
    <source>
        <dbReference type="ARBA" id="ARBA00001966"/>
    </source>
</evidence>
<organism evidence="10 11">
    <name type="scientific">Ferroglobus placidus (strain DSM 10642 / AEDII12DO)</name>
    <dbReference type="NCBI Taxonomy" id="589924"/>
    <lineage>
        <taxon>Archaea</taxon>
        <taxon>Methanobacteriati</taxon>
        <taxon>Methanobacteriota</taxon>
        <taxon>Archaeoglobi</taxon>
        <taxon>Archaeoglobales</taxon>
        <taxon>Archaeoglobaceae</taxon>
        <taxon>Ferroglobus</taxon>
    </lineage>
</organism>
<dbReference type="GO" id="GO:0033726">
    <property type="term" value="F:aldehyde ferredoxin oxidoreductase activity"/>
    <property type="evidence" value="ECO:0007669"/>
    <property type="project" value="UniProtKB-EC"/>
</dbReference>
<evidence type="ECO:0000256" key="2">
    <source>
        <dbReference type="ARBA" id="ARBA00011032"/>
    </source>
</evidence>
<evidence type="ECO:0000256" key="4">
    <source>
        <dbReference type="ARBA" id="ARBA00022723"/>
    </source>
</evidence>
<dbReference type="PANTHER" id="PTHR30038:SF0">
    <property type="entry name" value="TUNGSTEN-CONTAINING ALDEHYDE FERREDOXIN OXIDOREDUCTASE"/>
    <property type="match status" value="1"/>
</dbReference>
<feature type="domain" description="Aldehyde ferredoxin oxidoreductase N-terminal" evidence="9">
    <location>
        <begin position="3"/>
        <end position="203"/>
    </location>
</feature>
<dbReference type="InterPro" id="IPR001203">
    <property type="entry name" value="OxRdtase_Ald_Fedxn_C"/>
</dbReference>
<keyword evidence="5 10" id="KW-0560">Oxidoreductase</keyword>
<dbReference type="Proteomes" id="UP000002613">
    <property type="component" value="Chromosome"/>
</dbReference>
<dbReference type="Gene3D" id="1.10.599.10">
    <property type="entry name" value="Aldehyde Ferredoxin Oxidoreductase Protein, subunit A, domain 3"/>
    <property type="match status" value="1"/>
</dbReference>
<keyword evidence="11" id="KW-1185">Reference proteome</keyword>
<dbReference type="EC" id="1.2.7.5" evidence="10"/>
<dbReference type="eggNOG" id="arCOG00706">
    <property type="taxonomic scope" value="Archaea"/>
</dbReference>
<keyword evidence="3" id="KW-0004">4Fe-4S</keyword>
<dbReference type="PaxDb" id="589924-Ferp_2103"/>
<evidence type="ECO:0000256" key="7">
    <source>
        <dbReference type="ARBA" id="ARBA00023014"/>
    </source>
</evidence>
<keyword evidence="4" id="KW-0479">Metal-binding</keyword>
<dbReference type="InterPro" id="IPR036503">
    <property type="entry name" value="Ald_Fedxn_OxRdtase_N_sf"/>
</dbReference>
<dbReference type="SUPFAM" id="SSF48310">
    <property type="entry name" value="Aldehyde ferredoxin oxidoreductase, C-terminal domains"/>
    <property type="match status" value="1"/>
</dbReference>
<name>D3S0H1_FERPA</name>
<dbReference type="STRING" id="589924.Ferp_2103"/>
<dbReference type="KEGG" id="fpl:Ferp_2103"/>
<keyword evidence="6" id="KW-0408">Iron</keyword>
<evidence type="ECO:0000313" key="11">
    <source>
        <dbReference type="Proteomes" id="UP000002613"/>
    </source>
</evidence>
<dbReference type="Gene3D" id="3.60.9.10">
    <property type="entry name" value="Aldehyde ferredoxin oxidoreductase, N-terminal domain"/>
    <property type="match status" value="1"/>
</dbReference>